<organism evidence="2 3">
    <name type="scientific">Antarctobacter heliothermus</name>
    <dbReference type="NCBI Taxonomy" id="74033"/>
    <lineage>
        <taxon>Bacteria</taxon>
        <taxon>Pseudomonadati</taxon>
        <taxon>Pseudomonadota</taxon>
        <taxon>Alphaproteobacteria</taxon>
        <taxon>Rhodobacterales</taxon>
        <taxon>Roseobacteraceae</taxon>
        <taxon>Antarctobacter</taxon>
    </lineage>
</organism>
<dbReference type="GO" id="GO:0019700">
    <property type="term" value="P:organic phosphonate catabolic process"/>
    <property type="evidence" value="ECO:0007669"/>
    <property type="project" value="InterPro"/>
</dbReference>
<evidence type="ECO:0000259" key="1">
    <source>
        <dbReference type="Pfam" id="PF01979"/>
    </source>
</evidence>
<dbReference type="NCBIfam" id="NF011988">
    <property type="entry name" value="PRK15446.2-4"/>
    <property type="match status" value="1"/>
</dbReference>
<dbReference type="RefSeq" id="WP_089279903.1">
    <property type="nucleotide sequence ID" value="NZ_FZON01000062.1"/>
</dbReference>
<dbReference type="PIRSF" id="PIRSF038971">
    <property type="entry name" value="PhnM"/>
    <property type="match status" value="1"/>
</dbReference>
<evidence type="ECO:0000313" key="2">
    <source>
        <dbReference type="EMBL" id="SNT14368.1"/>
    </source>
</evidence>
<dbReference type="InterPro" id="IPR012696">
    <property type="entry name" value="PhnM"/>
</dbReference>
<dbReference type="Gene3D" id="3.20.20.140">
    <property type="entry name" value="Metal-dependent hydrolases"/>
    <property type="match status" value="1"/>
</dbReference>
<dbReference type="EMBL" id="FZON01000062">
    <property type="protein sequence ID" value="SNT14368.1"/>
    <property type="molecule type" value="Genomic_DNA"/>
</dbReference>
<dbReference type="NCBIfam" id="NF011990">
    <property type="entry name" value="PRK15446.2-6"/>
    <property type="match status" value="1"/>
</dbReference>
<dbReference type="NCBIfam" id="NF011984">
    <property type="entry name" value="PRK15446.1-5"/>
    <property type="match status" value="1"/>
</dbReference>
<dbReference type="OrthoDB" id="9785413at2"/>
<dbReference type="Pfam" id="PF01979">
    <property type="entry name" value="Amidohydro_1"/>
    <property type="match status" value="1"/>
</dbReference>
<proteinExistence type="predicted"/>
<evidence type="ECO:0000313" key="3">
    <source>
        <dbReference type="Proteomes" id="UP000198440"/>
    </source>
</evidence>
<dbReference type="InterPro" id="IPR051781">
    <property type="entry name" value="Metallo-dep_Hydrolase"/>
</dbReference>
<dbReference type="PANTHER" id="PTHR43135">
    <property type="entry name" value="ALPHA-D-RIBOSE 1-METHYLPHOSPHONATE 5-TRIPHOSPHATE DIPHOSPHATASE"/>
    <property type="match status" value="1"/>
</dbReference>
<dbReference type="PANTHER" id="PTHR43135:SF3">
    <property type="entry name" value="ALPHA-D-RIBOSE 1-METHYLPHOSPHONATE 5-TRIPHOSPHATE DIPHOSPHATASE"/>
    <property type="match status" value="1"/>
</dbReference>
<accession>A0A239K9E9</accession>
<dbReference type="SUPFAM" id="SSF51556">
    <property type="entry name" value="Metallo-dependent hydrolases"/>
    <property type="match status" value="1"/>
</dbReference>
<dbReference type="AlphaFoldDB" id="A0A239K9E9"/>
<reference evidence="2 3" key="1">
    <citation type="submission" date="2017-06" db="EMBL/GenBank/DDBJ databases">
        <authorList>
            <person name="Kim H.J."/>
            <person name="Triplett B.A."/>
        </authorList>
    </citation>
    <scope>NUCLEOTIDE SEQUENCE [LARGE SCALE GENOMIC DNA]</scope>
    <source>
        <strain evidence="2 3">DSM 11445</strain>
    </source>
</reference>
<dbReference type="InterPro" id="IPR006680">
    <property type="entry name" value="Amidohydro-rel"/>
</dbReference>
<feature type="domain" description="Amidohydrolase-related" evidence="1">
    <location>
        <begin position="233"/>
        <end position="362"/>
    </location>
</feature>
<sequence length="399" mass="42866">MWLSDFTLILPDRVLPHGSLRIEDGRIAEIVEGPVAGGVAGNGAEIFPGFIDMHGDMIEVELEPRARVDFPMDVALNHLDMRLASSGVTTAYAGVSFSRGVRDGERRSFEHTSRVIREMHAARQTTRVDHRIHARFDITFDNAVGVLGDLLAENRVDLVSLMDHTPGQGQYRNLEIHIKNKAAHHGVSETQARQMVATALAERCRPQEELLFNMQTVSQMCRDHGVPMASHDDDTQDKANLMADLGVVIAEFPVTMEAAAACAKRGLMIAMGAPNAMRGQSYSGNLSARDAHAAGLLHILAADYHPATILPAIRDLATRDPMGLAGAARLATANPAKALGLGDRGTLDIGKRADLALVSGNRVLASLSGGAVIFSNGCLSLHPMTSTQRETVKEVLPTG</sequence>
<dbReference type="Proteomes" id="UP000198440">
    <property type="component" value="Unassembled WGS sequence"/>
</dbReference>
<gene>
    <name evidence="2" type="ORF">SAMN04488078_10627</name>
</gene>
<protein>
    <submittedName>
        <fullName evidence="2">Alpha-D-ribose 1-methylphosphonate 5-triphosphate diphosphatase</fullName>
    </submittedName>
</protein>
<dbReference type="InterPro" id="IPR011059">
    <property type="entry name" value="Metal-dep_hydrolase_composite"/>
</dbReference>
<dbReference type="InterPro" id="IPR032466">
    <property type="entry name" value="Metal_Hydrolase"/>
</dbReference>
<name>A0A239K9E9_9RHOB</name>
<dbReference type="SUPFAM" id="SSF51338">
    <property type="entry name" value="Composite domain of metallo-dependent hydrolases"/>
    <property type="match status" value="1"/>
</dbReference>
<dbReference type="GO" id="GO:0016810">
    <property type="term" value="F:hydrolase activity, acting on carbon-nitrogen (but not peptide) bonds"/>
    <property type="evidence" value="ECO:0007669"/>
    <property type="project" value="InterPro"/>
</dbReference>